<evidence type="ECO:0000313" key="3">
    <source>
        <dbReference type="Proteomes" id="UP000663193"/>
    </source>
</evidence>
<sequence>MKTYTTKDLSRIQPGSDTASQQQCSSKRIPSFLDLQTRITVRDGTYLLRLRRILHGGHETALSLRTPPLHGLLETQPHPWEQNRQALHATLVITDVRFRLNM</sequence>
<evidence type="ECO:0000313" key="2">
    <source>
        <dbReference type="EMBL" id="QRC93474.1"/>
    </source>
</evidence>
<dbReference type="AlphaFoldDB" id="A0A7U2EUY8"/>
<protein>
    <submittedName>
        <fullName evidence="2">Uncharacterized protein</fullName>
    </submittedName>
</protein>
<feature type="region of interest" description="Disordered" evidence="1">
    <location>
        <begin position="1"/>
        <end position="24"/>
    </location>
</feature>
<keyword evidence="3" id="KW-1185">Reference proteome</keyword>
<reference evidence="3" key="1">
    <citation type="journal article" date="2021" name="BMC Genomics">
        <title>Chromosome-level genome assembly and manually-curated proteome of model necrotroph Parastagonospora nodorum Sn15 reveals a genome-wide trove of candidate effector homologs, and redundancy of virulence-related functions within an accessory chromosome.</title>
        <authorList>
            <person name="Bertazzoni S."/>
            <person name="Jones D.A.B."/>
            <person name="Phan H.T."/>
            <person name="Tan K.-C."/>
            <person name="Hane J.K."/>
        </authorList>
    </citation>
    <scope>NUCLEOTIDE SEQUENCE [LARGE SCALE GENOMIC DNA]</scope>
    <source>
        <strain evidence="3">SN15 / ATCC MYA-4574 / FGSC 10173)</strain>
    </source>
</reference>
<dbReference type="EMBL" id="CP069025">
    <property type="protein sequence ID" value="QRC93474.1"/>
    <property type="molecule type" value="Genomic_DNA"/>
</dbReference>
<accession>A0A7U2EUY8</accession>
<evidence type="ECO:0000256" key="1">
    <source>
        <dbReference type="SAM" id="MobiDB-lite"/>
    </source>
</evidence>
<dbReference type="VEuPathDB" id="FungiDB:JI435_403900"/>
<name>A0A7U2EUY8_PHANO</name>
<organism evidence="2 3">
    <name type="scientific">Phaeosphaeria nodorum (strain SN15 / ATCC MYA-4574 / FGSC 10173)</name>
    <name type="common">Glume blotch fungus</name>
    <name type="synonym">Parastagonospora nodorum</name>
    <dbReference type="NCBI Taxonomy" id="321614"/>
    <lineage>
        <taxon>Eukaryota</taxon>
        <taxon>Fungi</taxon>
        <taxon>Dikarya</taxon>
        <taxon>Ascomycota</taxon>
        <taxon>Pezizomycotina</taxon>
        <taxon>Dothideomycetes</taxon>
        <taxon>Pleosporomycetidae</taxon>
        <taxon>Pleosporales</taxon>
        <taxon>Pleosporineae</taxon>
        <taxon>Phaeosphaeriaceae</taxon>
        <taxon>Parastagonospora</taxon>
    </lineage>
</organism>
<proteinExistence type="predicted"/>
<gene>
    <name evidence="2" type="ORF">JI435_403900</name>
</gene>
<dbReference type="Proteomes" id="UP000663193">
    <property type="component" value="Chromosome 3"/>
</dbReference>